<evidence type="ECO:0000256" key="3">
    <source>
        <dbReference type="ARBA" id="ARBA00023274"/>
    </source>
</evidence>
<comment type="similarity">
    <text evidence="4">Belongs to the snRNP Sm proteins family.</text>
</comment>
<keyword evidence="8" id="KW-1185">Reference proteome</keyword>
<keyword evidence="4" id="KW-0507">mRNA processing</keyword>
<dbReference type="GO" id="GO:0006397">
    <property type="term" value="P:mRNA processing"/>
    <property type="evidence" value="ECO:0007669"/>
    <property type="project" value="UniProtKB-UniRule"/>
</dbReference>
<evidence type="ECO:0000256" key="4">
    <source>
        <dbReference type="RuleBase" id="RU365047"/>
    </source>
</evidence>
<feature type="domain" description="Sm" evidence="5">
    <location>
        <begin position="36"/>
        <end position="105"/>
    </location>
</feature>
<dbReference type="SUPFAM" id="SSF50182">
    <property type="entry name" value="Sm-like ribonucleoproteins"/>
    <property type="match status" value="1"/>
</dbReference>
<protein>
    <recommendedName>
        <fullName evidence="4">U6 snRNA-associated Sm-like protein LSm1</fullName>
    </recommendedName>
</protein>
<evidence type="ECO:0000256" key="1">
    <source>
        <dbReference type="ARBA" id="ARBA00022490"/>
    </source>
</evidence>
<dbReference type="VEuPathDB" id="FungiDB:BON22_2574"/>
<dbReference type="Proteomes" id="UP000189513">
    <property type="component" value="Unassembled WGS sequence"/>
</dbReference>
<dbReference type="Pfam" id="PF01423">
    <property type="entry name" value="LSM"/>
    <property type="match status" value="1"/>
</dbReference>
<keyword evidence="2 4" id="KW-0694">RNA-binding</keyword>
<reference evidence="8" key="2">
    <citation type="journal article" date="2017" name="Genome Announc.">
        <title>Genome sequences of Cyberlindnera fabianii 65, Pichia kudriavzevii 129, and Saccharomyces cerevisiae 131 isolated from fermented masau fruits in Zimbabwe.</title>
        <authorList>
            <person name="van Rijswijck I.M.H."/>
            <person name="Derks M.F.L."/>
            <person name="Abee T."/>
            <person name="de Ridder D."/>
            <person name="Smid E.J."/>
        </authorList>
    </citation>
    <scope>NUCLEOTIDE SEQUENCE [LARGE SCALE GENOMIC DNA]</scope>
    <source>
        <strain evidence="8">65</strain>
    </source>
</reference>
<dbReference type="InterPro" id="IPR010920">
    <property type="entry name" value="LSM_dom_sf"/>
</dbReference>
<name>A0A061AX96_CYBFA</name>
<accession>A0A061AX96</accession>
<proteinExistence type="inferred from homology"/>
<dbReference type="GO" id="GO:1990726">
    <property type="term" value="C:Lsm1-7-Pat1 complex"/>
    <property type="evidence" value="ECO:0007669"/>
    <property type="project" value="TreeGrafter"/>
</dbReference>
<dbReference type="GO" id="GO:0003729">
    <property type="term" value="F:mRNA binding"/>
    <property type="evidence" value="ECO:0007669"/>
    <property type="project" value="TreeGrafter"/>
</dbReference>
<comment type="subcellular location">
    <subcellularLocation>
        <location evidence="4">Cytoplasm</location>
    </subcellularLocation>
    <subcellularLocation>
        <location evidence="4">Cytoplasm</location>
        <location evidence="4">P-body</location>
    </subcellularLocation>
</comment>
<dbReference type="OMA" id="FMVRGEN"/>
<dbReference type="Gene3D" id="2.30.30.100">
    <property type="match status" value="1"/>
</dbReference>
<dbReference type="GO" id="GO:1990904">
    <property type="term" value="C:ribonucleoprotein complex"/>
    <property type="evidence" value="ECO:0007669"/>
    <property type="project" value="UniProtKB-KW"/>
</dbReference>
<keyword evidence="3 4" id="KW-0687">Ribonucleoprotein</keyword>
<dbReference type="SMART" id="SM00651">
    <property type="entry name" value="Sm"/>
    <property type="match status" value="1"/>
</dbReference>
<dbReference type="InterPro" id="IPR034104">
    <property type="entry name" value="Lsm1"/>
</dbReference>
<evidence type="ECO:0000259" key="5">
    <source>
        <dbReference type="SMART" id="SM00651"/>
    </source>
</evidence>
<dbReference type="STRING" id="36022.A0A061AX96"/>
<evidence type="ECO:0000256" key="2">
    <source>
        <dbReference type="ARBA" id="ARBA00022884"/>
    </source>
</evidence>
<dbReference type="OrthoDB" id="10263346at2759"/>
<organism evidence="6">
    <name type="scientific">Cyberlindnera fabianii</name>
    <name type="common">Yeast</name>
    <name type="synonym">Hansenula fabianii</name>
    <dbReference type="NCBI Taxonomy" id="36022"/>
    <lineage>
        <taxon>Eukaryota</taxon>
        <taxon>Fungi</taxon>
        <taxon>Dikarya</taxon>
        <taxon>Ascomycota</taxon>
        <taxon>Saccharomycotina</taxon>
        <taxon>Saccharomycetes</taxon>
        <taxon>Phaffomycetales</taxon>
        <taxon>Phaffomycetaceae</taxon>
        <taxon>Cyberlindnera</taxon>
    </lineage>
</organism>
<dbReference type="InterPro" id="IPR001163">
    <property type="entry name" value="Sm_dom_euk/arc"/>
</dbReference>
<dbReference type="GO" id="GO:0000932">
    <property type="term" value="C:P-body"/>
    <property type="evidence" value="ECO:0007669"/>
    <property type="project" value="UniProtKB-SubCell"/>
</dbReference>
<dbReference type="PANTHER" id="PTHR15588">
    <property type="entry name" value="LSM1"/>
    <property type="match status" value="1"/>
</dbReference>
<evidence type="ECO:0000313" key="6">
    <source>
        <dbReference type="EMBL" id="CDR42293.1"/>
    </source>
</evidence>
<gene>
    <name evidence="4" type="primary">LSM1</name>
    <name evidence="7" type="ORF">BON22_2574</name>
    <name evidence="6" type="ORF">CYFA0S_09e00342g</name>
</gene>
<dbReference type="EMBL" id="MPUK01000004">
    <property type="protein sequence ID" value="ONH67828.1"/>
    <property type="molecule type" value="Genomic_DNA"/>
</dbReference>
<comment type="function">
    <text evidence="4">Component of the cytoplasmic LSM1-LSM7 complex which is involved in mRNA degradation.</text>
</comment>
<comment type="subunit">
    <text evidence="4">Component of the heptameric LSM1-LSM7 complex that forms a seven-membered ring structure with a donut shape.</text>
</comment>
<evidence type="ECO:0000313" key="8">
    <source>
        <dbReference type="Proteomes" id="UP000189513"/>
    </source>
</evidence>
<reference evidence="6" key="1">
    <citation type="journal article" date="2014" name="Genome Announc.">
        <title>Genome sequence of the yeast Cyberlindnera fabianii (Hansenula fabianii).</title>
        <authorList>
            <person name="Freel K.C."/>
            <person name="Sarilar V."/>
            <person name="Neuveglise C."/>
            <person name="Devillers H."/>
            <person name="Friedrich A."/>
            <person name="Schacherer J."/>
        </authorList>
    </citation>
    <scope>NUCLEOTIDE SEQUENCE</scope>
    <source>
        <strain evidence="6">YJS4271</strain>
    </source>
</reference>
<dbReference type="GO" id="GO:0000290">
    <property type="term" value="P:deadenylation-dependent decapping of nuclear-transcribed mRNA"/>
    <property type="evidence" value="ECO:0007669"/>
    <property type="project" value="TreeGrafter"/>
</dbReference>
<keyword evidence="1 4" id="KW-0963">Cytoplasm</keyword>
<dbReference type="InterPro" id="IPR044642">
    <property type="entry name" value="PTHR15588"/>
</dbReference>
<dbReference type="AlphaFoldDB" id="A0A061AX96"/>
<reference evidence="7" key="3">
    <citation type="submission" date="2017-01" db="EMBL/GenBank/DDBJ databases">
        <authorList>
            <person name="Mah S.A."/>
            <person name="Swanson W.J."/>
            <person name="Moy G.W."/>
            <person name="Vacquier V.D."/>
        </authorList>
    </citation>
    <scope>NUCLEOTIDE SEQUENCE [LARGE SCALE GENOMIC DNA]</scope>
    <source>
        <strain evidence="7">65</strain>
    </source>
</reference>
<dbReference type="CDD" id="cd01728">
    <property type="entry name" value="LSm1"/>
    <property type="match status" value="1"/>
</dbReference>
<evidence type="ECO:0000313" key="7">
    <source>
        <dbReference type="EMBL" id="ONH67828.1"/>
    </source>
</evidence>
<sequence>MSAQDVASEVEEKKVDEISEGVSGLVLESFSFTTAAAIIGYVDRKVCATLTDGRHLFGVLRTFDQYGSVVMQDTVERIYLPENRYAEDYIGDLLIRGENLLLIGDVDIDKEDEPLEKLERVPFPEAKKTQRADKIVAVDQHKKKTKSLHKYGLVNDTFVTY</sequence>
<dbReference type="EMBL" id="LK052894">
    <property type="protein sequence ID" value="CDR42293.1"/>
    <property type="molecule type" value="Genomic_DNA"/>
</dbReference>
<dbReference type="PANTHER" id="PTHR15588:SF8">
    <property type="entry name" value="U6 SNRNA-ASSOCIATED SM-LIKE PROTEIN LSM1"/>
    <property type="match status" value="1"/>
</dbReference>